<dbReference type="SUPFAM" id="SSF56672">
    <property type="entry name" value="DNA/RNA polymerases"/>
    <property type="match status" value="1"/>
</dbReference>
<feature type="region of interest" description="Disordered" evidence="1">
    <location>
        <begin position="777"/>
        <end position="861"/>
    </location>
</feature>
<feature type="compositionally biased region" description="Low complexity" evidence="1">
    <location>
        <begin position="824"/>
        <end position="843"/>
    </location>
</feature>
<dbReference type="Gene3D" id="3.30.70.270">
    <property type="match status" value="1"/>
</dbReference>
<accession>A0ABQ5IST9</accession>
<reference evidence="3" key="1">
    <citation type="journal article" date="2022" name="Int. J. Mol. Sci.">
        <title>Draft Genome of Tanacetum Coccineum: Genomic Comparison of Closely Related Tanacetum-Family Plants.</title>
        <authorList>
            <person name="Yamashiro T."/>
            <person name="Shiraishi A."/>
            <person name="Nakayama K."/>
            <person name="Satake H."/>
        </authorList>
    </citation>
    <scope>NUCLEOTIDE SEQUENCE</scope>
</reference>
<proteinExistence type="predicted"/>
<protein>
    <submittedName>
        <fullName evidence="3">Reverse transcriptase domain-containing protein</fullName>
    </submittedName>
</protein>
<dbReference type="InterPro" id="IPR001969">
    <property type="entry name" value="Aspartic_peptidase_AS"/>
</dbReference>
<reference evidence="3" key="2">
    <citation type="submission" date="2022-01" db="EMBL/GenBank/DDBJ databases">
        <authorList>
            <person name="Yamashiro T."/>
            <person name="Shiraishi A."/>
            <person name="Satake H."/>
            <person name="Nakayama K."/>
        </authorList>
    </citation>
    <scope>NUCLEOTIDE SEQUENCE</scope>
</reference>
<feature type="transmembrane region" description="Helical" evidence="2">
    <location>
        <begin position="416"/>
        <end position="437"/>
    </location>
</feature>
<keyword evidence="3" id="KW-0695">RNA-directed DNA polymerase</keyword>
<dbReference type="CDD" id="cd00303">
    <property type="entry name" value="retropepsin_like"/>
    <property type="match status" value="1"/>
</dbReference>
<dbReference type="InterPro" id="IPR043128">
    <property type="entry name" value="Rev_trsase/Diguanyl_cyclase"/>
</dbReference>
<organism evidence="3 4">
    <name type="scientific">Tanacetum coccineum</name>
    <dbReference type="NCBI Taxonomy" id="301880"/>
    <lineage>
        <taxon>Eukaryota</taxon>
        <taxon>Viridiplantae</taxon>
        <taxon>Streptophyta</taxon>
        <taxon>Embryophyta</taxon>
        <taxon>Tracheophyta</taxon>
        <taxon>Spermatophyta</taxon>
        <taxon>Magnoliopsida</taxon>
        <taxon>eudicotyledons</taxon>
        <taxon>Gunneridae</taxon>
        <taxon>Pentapetalae</taxon>
        <taxon>asterids</taxon>
        <taxon>campanulids</taxon>
        <taxon>Asterales</taxon>
        <taxon>Asteraceae</taxon>
        <taxon>Asteroideae</taxon>
        <taxon>Anthemideae</taxon>
        <taxon>Anthemidinae</taxon>
        <taxon>Tanacetum</taxon>
    </lineage>
</organism>
<gene>
    <name evidence="3" type="ORF">Tco_1113661</name>
</gene>
<dbReference type="InterPro" id="IPR043502">
    <property type="entry name" value="DNA/RNA_pol_sf"/>
</dbReference>
<evidence type="ECO:0000313" key="4">
    <source>
        <dbReference type="Proteomes" id="UP001151760"/>
    </source>
</evidence>
<name>A0ABQ5IST9_9ASTR</name>
<dbReference type="Proteomes" id="UP001151760">
    <property type="component" value="Unassembled WGS sequence"/>
</dbReference>
<evidence type="ECO:0000256" key="2">
    <source>
        <dbReference type="SAM" id="Phobius"/>
    </source>
</evidence>
<keyword evidence="2" id="KW-0472">Membrane</keyword>
<evidence type="ECO:0000256" key="1">
    <source>
        <dbReference type="SAM" id="MobiDB-lite"/>
    </source>
</evidence>
<feature type="compositionally biased region" description="Low complexity" evidence="1">
    <location>
        <begin position="779"/>
        <end position="790"/>
    </location>
</feature>
<dbReference type="PANTHER" id="PTHR15503">
    <property type="entry name" value="LDOC1 RELATED"/>
    <property type="match status" value="1"/>
</dbReference>
<keyword evidence="2" id="KW-0812">Transmembrane</keyword>
<sequence length="1305" mass="148894">MVTTRRNSDDDVPNFEAMIAAAVANALPNLTAALRTQITNDIRNGANIQGGSGGGVMLHPKGFHVWLRGLTVKPLAFRSCSTPAEAEDMDYAYGEVVSVLGYFPTISSLVLLRLNLEAVSMGRYIRWIKEFWGFMERFTRLASFVGTAAGDAPRQADISKWGLRCGFRPDHGNRIQNRGQGQQENKGRHDQGQHEYRGRQDQSVEHRGRQDRGYDSRRQDFRGQDQRFLQIGRSTEDLPPPSSLYYWEKPHPGRVYATTRDQAAKTSGTITGNLYIDDRTVFALFDTGATHSIISTTFAKKLNMNPTPLIERVIISTPMKNHMLIDHEYVNCPLRFDDRIRPANLLPIHMLDFDVILGMDWLASHRATIDCYARTVIFGNVRQPEFVYHGSSPLKSVKLISAMKARTLISHGCQGFLASVMDTSLVSLILIIFMLFVNSLKFCHDELPGLPPAREIELCIELIHGAEPIQRLRSYAPVELKELRCSLQEVLGNGFIRPSCFTVGVHRVLFGLAGYYRRFVEGFSRLALPLTQLMRKGEKFVWTDERQESFEELKRRLVSARFDASIWFRWFTIYCEHRKKVWVGFDATCGRILHDLERLDVELCVRGSDGYWASMRIESNLMLQIKEAQRDDGELWAIVQNVEDGKHTEFRVDDGGVVWFEDRLCCSNDQALREKPLEIPMWKWDEISMDFVTGLPTTQKRHDAIWVVVDRLTKSAHFLPIRKNYGISKLAEIFLIRKSLGLLVAGRICVLGVEFAYNNSWHAASGSTFRAFVSDEDVTTTPSPTTTSSSPTPPNAPSKTTSTNQTSSSQENTSSSFHSKLQISPPSSHEPNSPHHLNPLLENILDVPPRPLNPQPLQSHPSLDIALSLSPITPLDHIHDTPSPPSPPQPQPPIMGHPLFYKYHDYHGSTSVRSGLQEETSVRELYVAGLKVNQLNLNRVEEAGLLQCITSPNGPIRRIHQGRYGVSVPALTKDHKRNEDQYAVSRGLNTPYSRYGINIIFWKISNVVPTPRNPQYALNTAYPLPLDTAYPVLCPIQRIHPNRLIRLRMTKVIKGEFEKIKDIKVEDDSLACDSPLEVFNCEVSRLSKMDDDLFTYEVEIANIPCDLRVDDDSEHEADDMGFDPSDIAFTEWLGSKFFNYKTMDHYTMKALWIYWIRGDDEVELTDEEFSDNEDEIAELDSIDDTIVGNLPGTFIIENQLHYQDYEWYKALEDSELKDEALRNKAIIEGFIKDDDDESSYEQMRRWDIHTNYDDTYKTNHDDNEREELCEVHEPLVCTIQRFEMIKYSFGQDEEYVAIKKMNTTI</sequence>
<dbReference type="PANTHER" id="PTHR15503:SF45">
    <property type="entry name" value="RNA-DIRECTED DNA POLYMERASE HOMOLOG"/>
    <property type="match status" value="1"/>
</dbReference>
<dbReference type="PROSITE" id="PS00141">
    <property type="entry name" value="ASP_PROTEASE"/>
    <property type="match status" value="1"/>
</dbReference>
<dbReference type="InterPro" id="IPR021109">
    <property type="entry name" value="Peptidase_aspartic_dom_sf"/>
</dbReference>
<dbReference type="Gene3D" id="2.40.70.10">
    <property type="entry name" value="Acid Proteases"/>
    <property type="match status" value="1"/>
</dbReference>
<keyword evidence="2" id="KW-1133">Transmembrane helix</keyword>
<keyword evidence="3" id="KW-0548">Nucleotidyltransferase</keyword>
<dbReference type="EMBL" id="BQNB010021141">
    <property type="protein sequence ID" value="GJU03323.1"/>
    <property type="molecule type" value="Genomic_DNA"/>
</dbReference>
<feature type="region of interest" description="Disordered" evidence="1">
    <location>
        <begin position="169"/>
        <end position="244"/>
    </location>
</feature>
<feature type="compositionally biased region" description="Low complexity" evidence="1">
    <location>
        <begin position="797"/>
        <end position="816"/>
    </location>
</feature>
<keyword evidence="4" id="KW-1185">Reference proteome</keyword>
<dbReference type="SUPFAM" id="SSF50630">
    <property type="entry name" value="Acid proteases"/>
    <property type="match status" value="1"/>
</dbReference>
<feature type="compositionally biased region" description="Low complexity" evidence="1">
    <location>
        <begin position="174"/>
        <end position="183"/>
    </location>
</feature>
<dbReference type="InterPro" id="IPR032567">
    <property type="entry name" value="RTL1-rel"/>
</dbReference>
<keyword evidence="3" id="KW-0808">Transferase</keyword>
<feature type="compositionally biased region" description="Basic and acidic residues" evidence="1">
    <location>
        <begin position="185"/>
        <end position="225"/>
    </location>
</feature>
<dbReference type="Pfam" id="PF08284">
    <property type="entry name" value="RVP_2"/>
    <property type="match status" value="1"/>
</dbReference>
<dbReference type="GO" id="GO:0003964">
    <property type="term" value="F:RNA-directed DNA polymerase activity"/>
    <property type="evidence" value="ECO:0007669"/>
    <property type="project" value="UniProtKB-KW"/>
</dbReference>
<evidence type="ECO:0000313" key="3">
    <source>
        <dbReference type="EMBL" id="GJU03323.1"/>
    </source>
</evidence>
<comment type="caution">
    <text evidence="3">The sequence shown here is derived from an EMBL/GenBank/DDBJ whole genome shotgun (WGS) entry which is preliminary data.</text>
</comment>